<evidence type="ECO:0000256" key="1">
    <source>
        <dbReference type="SAM" id="SignalP"/>
    </source>
</evidence>
<dbReference type="GO" id="GO:0007267">
    <property type="term" value="P:cell-cell signaling"/>
    <property type="evidence" value="ECO:0007669"/>
    <property type="project" value="InterPro"/>
</dbReference>
<dbReference type="AlphaFoldDB" id="A0A653CZ37"/>
<keyword evidence="4" id="KW-1185">Reference proteome</keyword>
<name>A0A653CZ37_CALMS</name>
<proteinExistence type="predicted"/>
<evidence type="ECO:0000313" key="4">
    <source>
        <dbReference type="Proteomes" id="UP000410492"/>
    </source>
</evidence>
<keyword evidence="1" id="KW-0732">Signal</keyword>
<dbReference type="InterPro" id="IPR009045">
    <property type="entry name" value="Zn_M74/Hedgehog-like"/>
</dbReference>
<dbReference type="GO" id="GO:0005509">
    <property type="term" value="F:calcium ion binding"/>
    <property type="evidence" value="ECO:0007669"/>
    <property type="project" value="TreeGrafter"/>
</dbReference>
<dbReference type="InterPro" id="IPR050387">
    <property type="entry name" value="Hedgehog_Signaling"/>
</dbReference>
<evidence type="ECO:0000259" key="2">
    <source>
        <dbReference type="Pfam" id="PF01085"/>
    </source>
</evidence>
<dbReference type="OrthoDB" id="5212at2759"/>
<gene>
    <name evidence="3" type="ORF">CALMAC_LOCUS13043</name>
</gene>
<accession>A0A653CZ37</accession>
<feature type="chain" id="PRO_5024793908" description="Hedgehog N-terminal signalling domain-containing protein" evidence="1">
    <location>
        <begin position="31"/>
        <end position="125"/>
    </location>
</feature>
<feature type="signal peptide" evidence="1">
    <location>
        <begin position="1"/>
        <end position="30"/>
    </location>
</feature>
<dbReference type="GO" id="GO:0007224">
    <property type="term" value="P:smoothened signaling pathway"/>
    <property type="evidence" value="ECO:0007669"/>
    <property type="project" value="TreeGrafter"/>
</dbReference>
<organism evidence="3 4">
    <name type="scientific">Callosobruchus maculatus</name>
    <name type="common">Southern cowpea weevil</name>
    <name type="synonym">Pulse bruchid</name>
    <dbReference type="NCBI Taxonomy" id="64391"/>
    <lineage>
        <taxon>Eukaryota</taxon>
        <taxon>Metazoa</taxon>
        <taxon>Ecdysozoa</taxon>
        <taxon>Arthropoda</taxon>
        <taxon>Hexapoda</taxon>
        <taxon>Insecta</taxon>
        <taxon>Pterygota</taxon>
        <taxon>Neoptera</taxon>
        <taxon>Endopterygota</taxon>
        <taxon>Coleoptera</taxon>
        <taxon>Polyphaga</taxon>
        <taxon>Cucujiformia</taxon>
        <taxon>Chrysomeloidea</taxon>
        <taxon>Chrysomelidae</taxon>
        <taxon>Bruchinae</taxon>
        <taxon>Bruchini</taxon>
        <taxon>Callosobruchus</taxon>
    </lineage>
</organism>
<feature type="domain" description="Hedgehog N-terminal signalling" evidence="2">
    <location>
        <begin position="31"/>
        <end position="108"/>
    </location>
</feature>
<reference evidence="3 4" key="1">
    <citation type="submission" date="2019-01" db="EMBL/GenBank/DDBJ databases">
        <authorList>
            <person name="Sayadi A."/>
        </authorList>
    </citation>
    <scope>NUCLEOTIDE SEQUENCE [LARGE SCALE GENOMIC DNA]</scope>
</reference>
<dbReference type="GO" id="GO:0005113">
    <property type="term" value="F:patched binding"/>
    <property type="evidence" value="ECO:0007669"/>
    <property type="project" value="TreeGrafter"/>
</dbReference>
<dbReference type="EMBL" id="CAACVG010009394">
    <property type="protein sequence ID" value="VEN53139.1"/>
    <property type="molecule type" value="Genomic_DNA"/>
</dbReference>
<dbReference type="Pfam" id="PF01085">
    <property type="entry name" value="HH_signal"/>
    <property type="match status" value="1"/>
</dbReference>
<dbReference type="InterPro" id="IPR000320">
    <property type="entry name" value="Hedgehog_signalling_dom"/>
</dbReference>
<evidence type="ECO:0000313" key="3">
    <source>
        <dbReference type="EMBL" id="VEN53139.1"/>
    </source>
</evidence>
<dbReference type="GO" id="GO:0010468">
    <property type="term" value="P:regulation of gene expression"/>
    <property type="evidence" value="ECO:0007669"/>
    <property type="project" value="TreeGrafter"/>
</dbReference>
<dbReference type="GO" id="GO:0005615">
    <property type="term" value="C:extracellular space"/>
    <property type="evidence" value="ECO:0007669"/>
    <property type="project" value="TreeGrafter"/>
</dbReference>
<dbReference type="Gene3D" id="3.30.1380.10">
    <property type="match status" value="1"/>
</dbReference>
<dbReference type="PANTHER" id="PTHR11889:SF31">
    <property type="entry name" value="PROTEIN HEDGEHOG"/>
    <property type="match status" value="1"/>
</dbReference>
<dbReference type="GO" id="GO:0001708">
    <property type="term" value="P:cell fate specification"/>
    <property type="evidence" value="ECO:0007669"/>
    <property type="project" value="TreeGrafter"/>
</dbReference>
<dbReference type="Proteomes" id="UP000410492">
    <property type="component" value="Unassembled WGS sequence"/>
</dbReference>
<protein>
    <recommendedName>
        <fullName evidence="2">Hedgehog N-terminal signalling domain-containing protein</fullName>
    </recommendedName>
</protein>
<sequence>MRPCRCDATVILVATTVLLLVLIMVEMTKACGPGRGAYRRRGPRKLTPLVFKQHVPNVAEHTLTASGITEGRINRNDSRFKDLVYNYNRDIIFRDEEGTGADRLMTQVSLISVAVSCLRPPSENK</sequence>
<dbReference type="SUPFAM" id="SSF55166">
    <property type="entry name" value="Hedgehog/DD-peptidase"/>
    <property type="match status" value="1"/>
</dbReference>
<dbReference type="PANTHER" id="PTHR11889">
    <property type="entry name" value="HEDGEHOG"/>
    <property type="match status" value="1"/>
</dbReference>